<feature type="transmembrane region" description="Helical" evidence="1">
    <location>
        <begin position="6"/>
        <end position="27"/>
    </location>
</feature>
<name>A0A1G5MBE5_AFIMA</name>
<organism evidence="2 3">
    <name type="scientific">Afifella marina DSM 2698</name>
    <dbReference type="NCBI Taxonomy" id="1120955"/>
    <lineage>
        <taxon>Bacteria</taxon>
        <taxon>Pseudomonadati</taxon>
        <taxon>Pseudomonadota</taxon>
        <taxon>Alphaproteobacteria</taxon>
        <taxon>Hyphomicrobiales</taxon>
        <taxon>Afifellaceae</taxon>
        <taxon>Afifella</taxon>
    </lineage>
</organism>
<gene>
    <name evidence="2" type="ORF">SAMN03080610_00423</name>
</gene>
<dbReference type="EMBL" id="FMVW01000001">
    <property type="protein sequence ID" value="SCZ22513.1"/>
    <property type="molecule type" value="Genomic_DNA"/>
</dbReference>
<keyword evidence="1" id="KW-0812">Transmembrane</keyword>
<keyword evidence="1" id="KW-1133">Transmembrane helix</keyword>
<reference evidence="2 3" key="1">
    <citation type="submission" date="2016-10" db="EMBL/GenBank/DDBJ databases">
        <authorList>
            <person name="de Groot N.N."/>
        </authorList>
    </citation>
    <scope>NUCLEOTIDE SEQUENCE [LARGE SCALE GENOMIC DNA]</scope>
    <source>
        <strain evidence="2 3">DSM 2698</strain>
    </source>
</reference>
<dbReference type="Proteomes" id="UP000199347">
    <property type="component" value="Unassembled WGS sequence"/>
</dbReference>
<proteinExistence type="predicted"/>
<dbReference type="OrthoDB" id="8453208at2"/>
<dbReference type="RefSeq" id="WP_092809227.1">
    <property type="nucleotide sequence ID" value="NZ_FMVW01000001.1"/>
</dbReference>
<keyword evidence="3" id="KW-1185">Reference proteome</keyword>
<evidence type="ECO:0000313" key="3">
    <source>
        <dbReference type="Proteomes" id="UP000199347"/>
    </source>
</evidence>
<evidence type="ECO:0000313" key="2">
    <source>
        <dbReference type="EMBL" id="SCZ22513.1"/>
    </source>
</evidence>
<sequence length="105" mass="11082">MSQDKLVSKAFVSAGCIGLAAFMTIAYSTMGEATMGEAAVDRTAAASVSELSPKTRVARALDTACAHDTWPNITPGCEAGETRIKADRTVRFTRPSDVRLATSLQ</sequence>
<keyword evidence="1" id="KW-0472">Membrane</keyword>
<dbReference type="AlphaFoldDB" id="A0A1G5MBE5"/>
<evidence type="ECO:0000256" key="1">
    <source>
        <dbReference type="SAM" id="Phobius"/>
    </source>
</evidence>
<protein>
    <submittedName>
        <fullName evidence="2">Uncharacterized protein</fullName>
    </submittedName>
</protein>
<dbReference type="STRING" id="1120955.SAMN03080610_00423"/>
<accession>A0A1G5MBE5</accession>